<evidence type="ECO:0000313" key="3">
    <source>
        <dbReference type="Proteomes" id="UP000254503"/>
    </source>
</evidence>
<evidence type="ECO:0000313" key="2">
    <source>
        <dbReference type="EMBL" id="STJ52222.1"/>
    </source>
</evidence>
<gene>
    <name evidence="2" type="ORF">NCTC9045_00011</name>
</gene>
<proteinExistence type="predicted"/>
<name>A0A376WQB4_ECOLX</name>
<feature type="transmembrane region" description="Helical" evidence="1">
    <location>
        <begin position="82"/>
        <end position="107"/>
    </location>
</feature>
<evidence type="ECO:0000256" key="1">
    <source>
        <dbReference type="SAM" id="Phobius"/>
    </source>
</evidence>
<dbReference type="Proteomes" id="UP000254503">
    <property type="component" value="Unassembled WGS sequence"/>
</dbReference>
<keyword evidence="1" id="KW-1133">Transmembrane helix</keyword>
<dbReference type="EMBL" id="UGDD01000001">
    <property type="protein sequence ID" value="STJ52222.1"/>
    <property type="molecule type" value="Genomic_DNA"/>
</dbReference>
<keyword evidence="1" id="KW-0812">Transmembrane</keyword>
<accession>A0A376WQB4</accession>
<feature type="transmembrane region" description="Helical" evidence="1">
    <location>
        <begin position="113"/>
        <end position="131"/>
    </location>
</feature>
<dbReference type="AlphaFoldDB" id="A0A376WQB4"/>
<protein>
    <submittedName>
        <fullName evidence="2">Uncharacterized protein</fullName>
    </submittedName>
</protein>
<reference evidence="2 3" key="1">
    <citation type="submission" date="2018-06" db="EMBL/GenBank/DDBJ databases">
        <authorList>
            <consortium name="Pathogen Informatics"/>
            <person name="Doyle S."/>
        </authorList>
    </citation>
    <scope>NUCLEOTIDE SEQUENCE [LARGE SCALE GENOMIC DNA]</scope>
    <source>
        <strain evidence="2 3">NCTC9045</strain>
    </source>
</reference>
<sequence length="138" mass="16053">MQHLLLTSLLRQHQCSLLIIYIRLCPLGLKPCHLPHSVTSSHWFSSKSLESLYFSLCISKSFIRCIKFTFTRIINMNSFSLSFLISGNILISLIQFCASLFIIAFSYFYRMCVIPFLLEAILFILTLFYLCRGKNICY</sequence>
<keyword evidence="1" id="KW-0472">Membrane</keyword>
<organism evidence="2 3">
    <name type="scientific">Escherichia coli</name>
    <dbReference type="NCBI Taxonomy" id="562"/>
    <lineage>
        <taxon>Bacteria</taxon>
        <taxon>Pseudomonadati</taxon>
        <taxon>Pseudomonadota</taxon>
        <taxon>Gammaproteobacteria</taxon>
        <taxon>Enterobacterales</taxon>
        <taxon>Enterobacteriaceae</taxon>
        <taxon>Escherichia</taxon>
    </lineage>
</organism>